<dbReference type="Pfam" id="PF08238">
    <property type="entry name" value="Sel1"/>
    <property type="match status" value="4"/>
</dbReference>
<dbReference type="InterPro" id="IPR011990">
    <property type="entry name" value="TPR-like_helical_dom_sf"/>
</dbReference>
<dbReference type="PANTHER" id="PTHR11102">
    <property type="entry name" value="SEL-1-LIKE PROTEIN"/>
    <property type="match status" value="1"/>
</dbReference>
<feature type="region of interest" description="Disordered" evidence="2">
    <location>
        <begin position="857"/>
        <end position="878"/>
    </location>
</feature>
<feature type="compositionally biased region" description="Basic and acidic residues" evidence="2">
    <location>
        <begin position="862"/>
        <end position="878"/>
    </location>
</feature>
<evidence type="ECO:0000256" key="2">
    <source>
        <dbReference type="SAM" id="MobiDB-lite"/>
    </source>
</evidence>
<evidence type="ECO:0000313" key="5">
    <source>
        <dbReference type="Proteomes" id="UP000637980"/>
    </source>
</evidence>
<dbReference type="InterPro" id="IPR050767">
    <property type="entry name" value="Sel1_AlgK"/>
</dbReference>
<feature type="compositionally biased region" description="Basic and acidic residues" evidence="2">
    <location>
        <begin position="899"/>
        <end position="923"/>
    </location>
</feature>
<dbReference type="InterPro" id="IPR036365">
    <property type="entry name" value="PGBD-like_sf"/>
</dbReference>
<dbReference type="InterPro" id="IPR006597">
    <property type="entry name" value="Sel1-like"/>
</dbReference>
<organism evidence="4 5">
    <name type="scientific">Pseudovibrio japonicus</name>
    <dbReference type="NCBI Taxonomy" id="366534"/>
    <lineage>
        <taxon>Bacteria</taxon>
        <taxon>Pseudomonadati</taxon>
        <taxon>Pseudomonadota</taxon>
        <taxon>Alphaproteobacteria</taxon>
        <taxon>Hyphomicrobiales</taxon>
        <taxon>Stappiaceae</taxon>
        <taxon>Pseudovibrio</taxon>
    </lineage>
</organism>
<name>A0ABQ3DZJ2_9HYPH</name>
<gene>
    <name evidence="4" type="ORF">GCM10007094_05940</name>
</gene>
<dbReference type="SUPFAM" id="SSF81901">
    <property type="entry name" value="HCP-like"/>
    <property type="match status" value="1"/>
</dbReference>
<evidence type="ECO:0000259" key="3">
    <source>
        <dbReference type="Pfam" id="PF01471"/>
    </source>
</evidence>
<feature type="compositionally biased region" description="Basic and acidic residues" evidence="2">
    <location>
        <begin position="195"/>
        <end position="204"/>
    </location>
</feature>
<dbReference type="SUPFAM" id="SSF47090">
    <property type="entry name" value="PGBD-like"/>
    <property type="match status" value="1"/>
</dbReference>
<protein>
    <submittedName>
        <fullName evidence="4">Peptidoglycan-binding protein</fullName>
    </submittedName>
</protein>
<feature type="region of interest" description="Disordered" evidence="2">
    <location>
        <begin position="962"/>
        <end position="1024"/>
    </location>
</feature>
<dbReference type="Pfam" id="PF01471">
    <property type="entry name" value="PG_binding_1"/>
    <property type="match status" value="1"/>
</dbReference>
<reference evidence="5" key="1">
    <citation type="journal article" date="2019" name="Int. J. Syst. Evol. Microbiol.">
        <title>The Global Catalogue of Microorganisms (GCM) 10K type strain sequencing project: providing services to taxonomists for standard genome sequencing and annotation.</title>
        <authorList>
            <consortium name="The Broad Institute Genomics Platform"/>
            <consortium name="The Broad Institute Genome Sequencing Center for Infectious Disease"/>
            <person name="Wu L."/>
            <person name="Ma J."/>
        </authorList>
    </citation>
    <scope>NUCLEOTIDE SEQUENCE [LARGE SCALE GENOMIC DNA]</scope>
    <source>
        <strain evidence="5">KCTC 12861</strain>
    </source>
</reference>
<feature type="compositionally biased region" description="Basic residues" evidence="2">
    <location>
        <begin position="1002"/>
        <end position="1015"/>
    </location>
</feature>
<dbReference type="InterPro" id="IPR002477">
    <property type="entry name" value="Peptidoglycan-bd-like"/>
</dbReference>
<keyword evidence="1" id="KW-0175">Coiled coil</keyword>
<feature type="compositionally biased region" description="Basic and acidic residues" evidence="2">
    <location>
        <begin position="42"/>
        <end position="84"/>
    </location>
</feature>
<feature type="region of interest" description="Disordered" evidence="2">
    <location>
        <begin position="230"/>
        <end position="263"/>
    </location>
</feature>
<sequence>MNEVAEALGRLMQAEQGRPPKAPRDRRTGDRFAQTPQPHAPRSHEPYPHEPRSRDPHMHDPRLHDPHYTDPRDPWHRADLRAGLDESTSPYAYEDRYDPAMDQRRDIRDGFSRDPYRHPRSPMMPEHMTPGHMAPAHEQASHRPAPQAPAAPTPPRHREPYAERAPMQPSALQSFAAPADPAPQERKQWAAPAAGREETQEAVHSKVQRITSVLDALNALDARLDSLAHNENEKGKGIPPKHQPEQPEQSRTFATPESAYPPITQMEPRFDTGVRPHGVEATPEQPAKSGNYTELNTMIDGHFKQLAAKLDTLREPDEERIEQLHDGMQTQLNSLRDEMMDRTTDNRTQLSEIIGRLRDEEGNGLLLKELRHELEQMKAALSRSDIEDSLKALGLAHESIQSRLQELSEKHVDPAIYESLSERMAEVEAQIRQLPRVDQLNSLESRLSSMGDRLEDVLHRSGAAGLEVVREDVAQLRTVIDRLDSGRMIHDVDQRIRFLTARMDELDHFSAIQRDIQSRLTSVETRMPDEGEIDRLHGRLDSISNILAEGPEHAGNNEQLKRMEERLATIGEQLQRMERSPETATGLEQAFSSIEGRLEHLCTKVDDIEVRLTETAFEVALNENESAALARLEQRVMTLTQMVEDSAHGGSSDRAMSMIRAEIGELRGHIGALATTGDIESQLQELATTIASPTGLSSDVELDRLEQQIAGLSQKLDMSKTQFASIGELENSFGSIEQELKGLHSDMANKAQQIAQDAVKAATDKLALGNGAEQGEAVEAAISALRLDLQSLLEASGQKDDADQHALQDLRNVLGTISNRLENLESIRNAIGKTEISREHQKLVGDKQLGNILSAFSMGRKGSMEEQRADEPEGPRNRKADFIAAARRAAKAAAMEATETSKADEKPAAAKSKAPERARRLRDYISPNSAAEENAPESLRAEKAAATAQVLSKLQVAEEPIALSEEDMLPQNPEPETKKLAREPINLSAAPVELGKTEKPAKAGKAKKAKKPTKGKKAESKSSRRRAIMLAAAALLLTIGTLQVFDTGLLSGEDGVDTAGSTNPPSIMAPDAVMPGHDNSSMLSEELDAIAAPEYVASTPAVQPEPAVPSPVSAQSIWQSGSATTRSEPTKEVIFGQTTGIGSAQANQKVASSEAADPLTTASVPTTTASTSVFGDIQMPVIPKEPVQQVTPEQTAYDLPYAIGPIALRSAAAAGAAEAQFEVARRYTEGNLVPANLGVAADWYRKAASQGLAPAQYRLGSLYEKGRGVPRDLTLARDWYSLAAAQGNIKAMHNLAVLFVEGIDGNPDYASAVKWFRIAADYGVADSEFNLAILAARGLGMEQDLVESYKWFALAAMQGDADAAAKRDEVAAKLTNRQHTQALQAVAAFKMKSVDPDANNVEIDSRWTDKQKTTVSQTGSPSVKKIQQALLNMGFDPGSPDGVMGPNTRRAIKSLQARLGMEATGEPDKRLMMALASETI</sequence>
<feature type="region of interest" description="Disordered" evidence="2">
    <location>
        <begin position="891"/>
        <end position="940"/>
    </location>
</feature>
<dbReference type="InterPro" id="IPR036366">
    <property type="entry name" value="PGBDSf"/>
</dbReference>
<evidence type="ECO:0000256" key="1">
    <source>
        <dbReference type="SAM" id="Coils"/>
    </source>
</evidence>
<feature type="coiled-coil region" evidence="1">
    <location>
        <begin position="367"/>
        <end position="410"/>
    </location>
</feature>
<dbReference type="PANTHER" id="PTHR11102:SF160">
    <property type="entry name" value="ERAD-ASSOCIATED E3 UBIQUITIN-PROTEIN LIGASE COMPONENT HRD3"/>
    <property type="match status" value="1"/>
</dbReference>
<feature type="region of interest" description="Disordered" evidence="2">
    <location>
        <begin position="1"/>
        <end position="204"/>
    </location>
</feature>
<proteinExistence type="predicted"/>
<comment type="caution">
    <text evidence="4">The sequence shown here is derived from an EMBL/GenBank/DDBJ whole genome shotgun (WGS) entry which is preliminary data.</text>
</comment>
<feature type="compositionally biased region" description="Basic and acidic residues" evidence="2">
    <location>
        <begin position="93"/>
        <end position="117"/>
    </location>
</feature>
<dbReference type="Gene3D" id="1.10.101.10">
    <property type="entry name" value="PGBD-like superfamily/PGBD"/>
    <property type="match status" value="1"/>
</dbReference>
<dbReference type="EMBL" id="BMXE01000001">
    <property type="protein sequence ID" value="GHB20738.1"/>
    <property type="molecule type" value="Genomic_DNA"/>
</dbReference>
<feature type="compositionally biased region" description="Polar residues" evidence="2">
    <location>
        <begin position="246"/>
        <end position="255"/>
    </location>
</feature>
<dbReference type="Proteomes" id="UP000637980">
    <property type="component" value="Unassembled WGS sequence"/>
</dbReference>
<dbReference type="SMART" id="SM00671">
    <property type="entry name" value="SEL1"/>
    <property type="match status" value="4"/>
</dbReference>
<evidence type="ECO:0000313" key="4">
    <source>
        <dbReference type="EMBL" id="GHB20738.1"/>
    </source>
</evidence>
<accession>A0ABQ3DZJ2</accession>
<dbReference type="Gene3D" id="1.25.40.10">
    <property type="entry name" value="Tetratricopeptide repeat domain"/>
    <property type="match status" value="1"/>
</dbReference>
<feature type="domain" description="Peptidoglycan binding-like" evidence="3">
    <location>
        <begin position="1420"/>
        <end position="1475"/>
    </location>
</feature>
<keyword evidence="5" id="KW-1185">Reference proteome</keyword>